<dbReference type="AlphaFoldDB" id="A0A077ED21"/>
<reference evidence="2" key="1">
    <citation type="journal article" date="2013" name="Lancet">
        <title>First case of E anophelis outbreak in an intensive-care unit.</title>
        <authorList>
            <person name="Teo J."/>
            <person name="Tan S.Y."/>
            <person name="Tay M."/>
            <person name="Ding Y."/>
            <person name="Kjelleberg S."/>
            <person name="Givskov M."/>
            <person name="Lin R.T."/>
            <person name="Yang L."/>
        </authorList>
    </citation>
    <scope>NUCLEOTIDE SEQUENCE [LARGE SCALE GENOMIC DNA]</scope>
    <source>
        <strain evidence="2">NUHP1</strain>
    </source>
</reference>
<dbReference type="Proteomes" id="UP000028933">
    <property type="component" value="Chromosome"/>
</dbReference>
<gene>
    <name evidence="2" type="ORF">BD94_1612</name>
</gene>
<proteinExistence type="predicted"/>
<organism evidence="2 3">
    <name type="scientific">Elizabethkingia anophelis NUHP1</name>
    <dbReference type="NCBI Taxonomy" id="1338011"/>
    <lineage>
        <taxon>Bacteria</taxon>
        <taxon>Pseudomonadati</taxon>
        <taxon>Bacteroidota</taxon>
        <taxon>Flavobacteriia</taxon>
        <taxon>Flavobacteriales</taxon>
        <taxon>Weeksellaceae</taxon>
        <taxon>Elizabethkingia</taxon>
    </lineage>
</organism>
<name>A0A077ED21_9FLAO</name>
<dbReference type="RefSeq" id="WP_024566201.1">
    <property type="nucleotide sequence ID" value="NZ_CP007547.1"/>
</dbReference>
<protein>
    <recommendedName>
        <fullName evidence="4">Nucleotidyltransferase</fullName>
    </recommendedName>
</protein>
<evidence type="ECO:0000256" key="1">
    <source>
        <dbReference type="ARBA" id="ARBA00023118"/>
    </source>
</evidence>
<keyword evidence="1" id="KW-0051">Antiviral defense</keyword>
<dbReference type="eggNOG" id="ENOG502Z8M4">
    <property type="taxonomic scope" value="Bacteria"/>
</dbReference>
<dbReference type="GO" id="GO:0016779">
    <property type="term" value="F:nucleotidyltransferase activity"/>
    <property type="evidence" value="ECO:0007669"/>
    <property type="project" value="InterPro"/>
</dbReference>
<evidence type="ECO:0008006" key="4">
    <source>
        <dbReference type="Google" id="ProtNLM"/>
    </source>
</evidence>
<sequence length="400" mass="46379">MKNNYTKYKEEEFKKEELLAIAAANLELDDTRKEQMISAYKAVNDVFDKDEEFFKDYTVNVYAQGSLLIGTTIKPLPGKEFDLDIVLKLDDSYLNHTPKEIYDEVFRVLDNHGTYSPLLQKKNRCIRINYNSDFHMDILSGCKITSDSTRLMIPNDKILMDWSRTDPKGYDAWFKNISEKHKSQFMLTERFVMLTEAKVETEDLPKDVYVKSPLQRTVQIIKRYRDLYYENKDLVKTPAISSIVLTTLLAQSYDEELSIQAALKNAMTKMKSFADDYKHRGIRFQVYNPIDLYPDKEKRENFTDSWTDKHYESYVGFVIDLERKVSTFLSNSTNEQNYKDLFGNGYYKQNIQTLVKLEESFKGNPQLAALLSGTAYTDSSGKINTLSGVKNGSHGFYAES</sequence>
<evidence type="ECO:0000313" key="2">
    <source>
        <dbReference type="EMBL" id="AIL45387.1"/>
    </source>
</evidence>
<reference evidence="2" key="2">
    <citation type="journal article" date="2015" name="Genome Biol. Evol.">
        <title>Complete Genome Sequence and Transcriptomic Analysis of the Novel Pathogen Elizabethkingia anophelis in Response to Oxidative Stress.</title>
        <authorList>
            <person name="Li Y."/>
            <person name="Liu Y."/>
            <person name="Chew S.C."/>
            <person name="Tay M."/>
            <person name="Salido M.M."/>
            <person name="Teo J."/>
            <person name="Lauro F.M."/>
            <person name="Givskov M."/>
            <person name="Yang L."/>
        </authorList>
    </citation>
    <scope>NUCLEOTIDE SEQUENCE</scope>
    <source>
        <strain evidence="2">NUHP1</strain>
    </source>
</reference>
<dbReference type="InterPro" id="IPR006116">
    <property type="entry name" value="NT_2-5OAS_ClassI-CCAase"/>
</dbReference>
<evidence type="ECO:0000313" key="3">
    <source>
        <dbReference type="Proteomes" id="UP000028933"/>
    </source>
</evidence>
<dbReference type="Pfam" id="PF18144">
    <property type="entry name" value="SMODS"/>
    <property type="match status" value="1"/>
</dbReference>
<dbReference type="STRING" id="1338011.BD94_1612"/>
<dbReference type="CDD" id="cd05400">
    <property type="entry name" value="NT_2-5OAS_ClassI-CCAase"/>
    <property type="match status" value="1"/>
</dbReference>
<dbReference type="GO" id="GO:0051607">
    <property type="term" value="P:defense response to virus"/>
    <property type="evidence" value="ECO:0007669"/>
    <property type="project" value="UniProtKB-KW"/>
</dbReference>
<accession>A0A077ED21</accession>
<dbReference type="HOGENOM" id="CLU_039827_1_1_10"/>
<dbReference type="EMBL" id="CP007547">
    <property type="protein sequence ID" value="AIL45387.1"/>
    <property type="molecule type" value="Genomic_DNA"/>
</dbReference>
<dbReference type="KEGG" id="eao:BD94_1612"/>